<sequence length="84" mass="9283">FLFPPPLRLCMGSCAPIWEFIIRHVRHPRNVKKIKGNLLWYPLPPKMGGGTPKNGPSGDPQPQGGTSRHPKTPQDAPKPLCLLP</sequence>
<name>A0A7K5G0H1_PROAR</name>
<reference evidence="2 3" key="1">
    <citation type="submission" date="2019-09" db="EMBL/GenBank/DDBJ databases">
        <title>Bird 10,000 Genomes (B10K) Project - Family phase.</title>
        <authorList>
            <person name="Zhang G."/>
        </authorList>
    </citation>
    <scope>NUCLEOTIDE SEQUENCE [LARGE SCALE GENOMIC DNA]</scope>
    <source>
        <strain evidence="2">B10K-DU-017-47</strain>
    </source>
</reference>
<dbReference type="GO" id="GO:0005813">
    <property type="term" value="C:centrosome"/>
    <property type="evidence" value="ECO:0007669"/>
    <property type="project" value="TreeGrafter"/>
</dbReference>
<dbReference type="GO" id="GO:0007098">
    <property type="term" value="P:centrosome cycle"/>
    <property type="evidence" value="ECO:0007669"/>
    <property type="project" value="TreeGrafter"/>
</dbReference>
<comment type="caution">
    <text evidence="2">The sequence shown here is derived from an EMBL/GenBank/DDBJ whole genome shotgun (WGS) entry which is preliminary data.</text>
</comment>
<proteinExistence type="predicted"/>
<gene>
    <name evidence="2" type="primary">Haus5</name>
    <name evidence="2" type="ORF">PROATE_R15446</name>
</gene>
<evidence type="ECO:0000256" key="1">
    <source>
        <dbReference type="SAM" id="MobiDB-lite"/>
    </source>
</evidence>
<feature type="region of interest" description="Disordered" evidence="1">
    <location>
        <begin position="42"/>
        <end position="84"/>
    </location>
</feature>
<dbReference type="Pfam" id="PF14817">
    <property type="entry name" value="HAUS5"/>
    <property type="match status" value="1"/>
</dbReference>
<dbReference type="PANTHER" id="PTHR28588">
    <property type="entry name" value="HAUS AUGMIN-LIKE COMPLEX SUBUNIT 5"/>
    <property type="match status" value="1"/>
</dbReference>
<evidence type="ECO:0000313" key="2">
    <source>
        <dbReference type="EMBL" id="NWS50676.1"/>
    </source>
</evidence>
<accession>A0A7K5G0H1</accession>
<dbReference type="PANTHER" id="PTHR28588:SF1">
    <property type="entry name" value="HAUS AUGMIN-LIKE COMPLEX SUBUNIT 5"/>
    <property type="match status" value="1"/>
</dbReference>
<dbReference type="InterPro" id="IPR029131">
    <property type="entry name" value="HAUS5"/>
</dbReference>
<dbReference type="GO" id="GO:0051225">
    <property type="term" value="P:spindle assembly"/>
    <property type="evidence" value="ECO:0007669"/>
    <property type="project" value="InterPro"/>
</dbReference>
<evidence type="ECO:0000313" key="3">
    <source>
        <dbReference type="Proteomes" id="UP000562415"/>
    </source>
</evidence>
<feature type="non-terminal residue" evidence="2">
    <location>
        <position position="1"/>
    </location>
</feature>
<dbReference type="EMBL" id="VYZH01010070">
    <property type="protein sequence ID" value="NWS50676.1"/>
    <property type="molecule type" value="Genomic_DNA"/>
</dbReference>
<keyword evidence="3" id="KW-1185">Reference proteome</keyword>
<dbReference type="GO" id="GO:0070652">
    <property type="term" value="C:HAUS complex"/>
    <property type="evidence" value="ECO:0007669"/>
    <property type="project" value="InterPro"/>
</dbReference>
<feature type="non-terminal residue" evidence="2">
    <location>
        <position position="84"/>
    </location>
</feature>
<dbReference type="OrthoDB" id="2019614at2759"/>
<protein>
    <submittedName>
        <fullName evidence="2">HAUS5 protein</fullName>
    </submittedName>
</protein>
<dbReference type="Proteomes" id="UP000562415">
    <property type="component" value="Unassembled WGS sequence"/>
</dbReference>
<dbReference type="AlphaFoldDB" id="A0A7K5G0H1"/>
<organism evidence="2 3">
    <name type="scientific">Probosciger aterrimus</name>
    <name type="common">Palm cockatoo</name>
    <dbReference type="NCBI Taxonomy" id="141839"/>
    <lineage>
        <taxon>Eukaryota</taxon>
        <taxon>Metazoa</taxon>
        <taxon>Chordata</taxon>
        <taxon>Craniata</taxon>
        <taxon>Vertebrata</taxon>
        <taxon>Euteleostomi</taxon>
        <taxon>Archelosauria</taxon>
        <taxon>Archosauria</taxon>
        <taxon>Dinosauria</taxon>
        <taxon>Saurischia</taxon>
        <taxon>Theropoda</taxon>
        <taxon>Coelurosauria</taxon>
        <taxon>Aves</taxon>
        <taxon>Neognathae</taxon>
        <taxon>Neoaves</taxon>
        <taxon>Telluraves</taxon>
        <taxon>Australaves</taxon>
        <taxon>Psittaciformes</taxon>
        <taxon>Cacatuidae</taxon>
        <taxon>Probosciger</taxon>
    </lineage>
</organism>